<keyword evidence="3 7" id="KW-0560">Oxidoreductase</keyword>
<feature type="active site" evidence="6">
    <location>
        <position position="289"/>
    </location>
</feature>
<dbReference type="Gene3D" id="3.40.605.10">
    <property type="entry name" value="Aldehyde Dehydrogenase, Chain A, domain 1"/>
    <property type="match status" value="1"/>
</dbReference>
<comment type="function">
    <text evidence="4">Omega-crystallins are structural components of squids and octopi eye lens. Contains relatively little if any DHAL activity.</text>
</comment>
<dbReference type="FunFam" id="3.40.605.10:FF:000026">
    <property type="entry name" value="Aldehyde dehydrogenase, putative"/>
    <property type="match status" value="1"/>
</dbReference>
<dbReference type="FunFam" id="3.40.309.10:FF:000001">
    <property type="entry name" value="Mitochondrial aldehyde dehydrogenase 2"/>
    <property type="match status" value="1"/>
</dbReference>
<dbReference type="OMA" id="ILMGAWK"/>
<keyword evidence="2" id="KW-0273">Eye lens protein</keyword>
<dbReference type="Gene3D" id="3.40.309.10">
    <property type="entry name" value="Aldehyde Dehydrogenase, Chain A, domain 2"/>
    <property type="match status" value="1"/>
</dbReference>
<dbReference type="AlphaFoldDB" id="A0A0L8GHP9"/>
<dbReference type="InterPro" id="IPR016162">
    <property type="entry name" value="Ald_DH_N"/>
</dbReference>
<evidence type="ECO:0000256" key="4">
    <source>
        <dbReference type="ARBA" id="ARBA00053286"/>
    </source>
</evidence>
<dbReference type="InterPro" id="IPR016163">
    <property type="entry name" value="Ald_DH_C"/>
</dbReference>
<evidence type="ECO:0000256" key="5">
    <source>
        <dbReference type="ARBA" id="ARBA00068070"/>
    </source>
</evidence>
<evidence type="ECO:0000256" key="3">
    <source>
        <dbReference type="ARBA" id="ARBA00023002"/>
    </source>
</evidence>
<dbReference type="Pfam" id="PF00171">
    <property type="entry name" value="Aldedh"/>
    <property type="match status" value="1"/>
</dbReference>
<dbReference type="OrthoDB" id="310895at2759"/>
<dbReference type="GO" id="GO:0016620">
    <property type="term" value="F:oxidoreductase activity, acting on the aldehyde or oxo group of donors, NAD or NADP as acceptor"/>
    <property type="evidence" value="ECO:0007669"/>
    <property type="project" value="InterPro"/>
</dbReference>
<accession>A0A0L8GHP9</accession>
<dbReference type="PROSITE" id="PS00687">
    <property type="entry name" value="ALDEHYDE_DEHYDR_GLU"/>
    <property type="match status" value="1"/>
</dbReference>
<dbReference type="CDD" id="cd07141">
    <property type="entry name" value="ALDH_F1AB_F2_RALDH1"/>
    <property type="match status" value="1"/>
</dbReference>
<dbReference type="FunFam" id="3.40.605.10:FF:000050">
    <property type="entry name" value="Aldehyde dehydrogenase, mitochondrial"/>
    <property type="match status" value="1"/>
</dbReference>
<sequence length="521" mass="57042">MLSISTWRSISRCPLRWYMLSSKAGYAGIPAPITNPDIAQSKIFINNEFVNSVSGKTFQTLNPANGDVICEVAEGDKADIDRAVAAAKDAFRLGSPWRRMDASDRGNLMYKLADLIERDKNYIASLETLDNGKTYTQSFLVDVAAVINTYRYYAGWADKNHGKTIPIRGNHFTYTRHEPVGVCGQIIPWNFPLLMQAWKLGPALALGNTVVMKTAEQTPLSALYIAQLAVEAGYPPGVLNIVPGYGPTAGAALAKHMDVDKIAFTGSTEIGKIVSVMATESNLKRVTLELGGKSPNIVFADANMDLAVETCHLGLFFNQGQCCCAGSRIFVEEKIYDEFVARSVEQAKRKIVGDPFDPSSDQGPQVDQEQLTKILSLIESGKEEGAKLCTGGARHGDKGYFLEPTVFADVQDNMRIAQEEIFGPVMQIMKFRDMNELIERAHNTIYGLAAAVMTTDLDKALHISNSIRAGTVWVNCFDVLDTAAPFGGYKMSGNGRELGEYGLENYTEVKTVTIKVPQKNS</sequence>
<feature type="domain" description="Aldehyde dehydrogenase" evidence="8">
    <location>
        <begin position="50"/>
        <end position="512"/>
    </location>
</feature>
<name>A0A0L8GHP9_OCTBM</name>
<dbReference type="EMBL" id="KQ421758">
    <property type="protein sequence ID" value="KOF76521.1"/>
    <property type="molecule type" value="Genomic_DNA"/>
</dbReference>
<dbReference type="PANTHER" id="PTHR11699">
    <property type="entry name" value="ALDEHYDE DEHYDROGENASE-RELATED"/>
    <property type="match status" value="1"/>
</dbReference>
<evidence type="ECO:0000256" key="1">
    <source>
        <dbReference type="ARBA" id="ARBA00009986"/>
    </source>
</evidence>
<evidence type="ECO:0000256" key="2">
    <source>
        <dbReference type="ARBA" id="ARBA00022613"/>
    </source>
</evidence>
<reference evidence="9" key="1">
    <citation type="submission" date="2015-07" db="EMBL/GenBank/DDBJ databases">
        <title>MeaNS - Measles Nucleotide Surveillance Program.</title>
        <authorList>
            <person name="Tran T."/>
            <person name="Druce J."/>
        </authorList>
    </citation>
    <scope>NUCLEOTIDE SEQUENCE</scope>
    <source>
        <strain evidence="9">UCB-OBI-ISO-001</strain>
        <tissue evidence="9">Gonad</tissue>
    </source>
</reference>
<evidence type="ECO:0000259" key="8">
    <source>
        <dbReference type="Pfam" id="PF00171"/>
    </source>
</evidence>
<organism evidence="9">
    <name type="scientific">Octopus bimaculoides</name>
    <name type="common">California two-spotted octopus</name>
    <dbReference type="NCBI Taxonomy" id="37653"/>
    <lineage>
        <taxon>Eukaryota</taxon>
        <taxon>Metazoa</taxon>
        <taxon>Spiralia</taxon>
        <taxon>Lophotrochozoa</taxon>
        <taxon>Mollusca</taxon>
        <taxon>Cephalopoda</taxon>
        <taxon>Coleoidea</taxon>
        <taxon>Octopodiformes</taxon>
        <taxon>Octopoda</taxon>
        <taxon>Incirrata</taxon>
        <taxon>Octopodidae</taxon>
        <taxon>Octopus</taxon>
    </lineage>
</organism>
<protein>
    <recommendedName>
        <fullName evidence="5">Omega-crystallin</fullName>
    </recommendedName>
</protein>
<dbReference type="InterPro" id="IPR016160">
    <property type="entry name" value="Ald_DH_CS_CYS"/>
</dbReference>
<dbReference type="KEGG" id="obi:106876776"/>
<dbReference type="GO" id="GO:0005212">
    <property type="term" value="F:structural constituent of eye lens"/>
    <property type="evidence" value="ECO:0007669"/>
    <property type="project" value="UniProtKB-KW"/>
</dbReference>
<proteinExistence type="inferred from homology"/>
<dbReference type="SUPFAM" id="SSF53720">
    <property type="entry name" value="ALDH-like"/>
    <property type="match status" value="1"/>
</dbReference>
<gene>
    <name evidence="9" type="ORF">OCBIM_22033237mg</name>
</gene>
<dbReference type="InterPro" id="IPR016161">
    <property type="entry name" value="Ald_DH/histidinol_DH"/>
</dbReference>
<comment type="similarity">
    <text evidence="1 7">Belongs to the aldehyde dehydrogenase family.</text>
</comment>
<dbReference type="STRING" id="37653.A0A0L8GHP9"/>
<dbReference type="PROSITE" id="PS00070">
    <property type="entry name" value="ALDEHYDE_DEHYDR_CYS"/>
    <property type="match status" value="1"/>
</dbReference>
<dbReference type="InterPro" id="IPR029510">
    <property type="entry name" value="Ald_DH_CS_GLU"/>
</dbReference>
<evidence type="ECO:0000256" key="6">
    <source>
        <dbReference type="PROSITE-ProRule" id="PRU10007"/>
    </source>
</evidence>
<evidence type="ECO:0000313" key="9">
    <source>
        <dbReference type="EMBL" id="KOF76521.1"/>
    </source>
</evidence>
<dbReference type="InterPro" id="IPR015590">
    <property type="entry name" value="Aldehyde_DH_dom"/>
</dbReference>
<evidence type="ECO:0000256" key="7">
    <source>
        <dbReference type="RuleBase" id="RU003345"/>
    </source>
</evidence>